<dbReference type="Proteomes" id="UP001212997">
    <property type="component" value="Unassembled WGS sequence"/>
</dbReference>
<comment type="caution">
    <text evidence="2">The sequence shown here is derived from an EMBL/GenBank/DDBJ whole genome shotgun (WGS) entry which is preliminary data.</text>
</comment>
<accession>A0AAD5UUV9</accession>
<gene>
    <name evidence="2" type="ORF">NLI96_g10659</name>
</gene>
<dbReference type="EMBL" id="JANAWD010000625">
    <property type="protein sequence ID" value="KAJ3477155.1"/>
    <property type="molecule type" value="Genomic_DNA"/>
</dbReference>
<feature type="coiled-coil region" evidence="1">
    <location>
        <begin position="22"/>
        <end position="59"/>
    </location>
</feature>
<keyword evidence="3" id="KW-1185">Reference proteome</keyword>
<protein>
    <submittedName>
        <fullName evidence="2">Uncharacterized protein</fullName>
    </submittedName>
</protein>
<dbReference type="AlphaFoldDB" id="A0AAD5UUV9"/>
<reference evidence="2" key="1">
    <citation type="submission" date="2022-07" db="EMBL/GenBank/DDBJ databases">
        <title>Genome Sequence of Physisporinus lineatus.</title>
        <authorList>
            <person name="Buettner E."/>
        </authorList>
    </citation>
    <scope>NUCLEOTIDE SEQUENCE</scope>
    <source>
        <strain evidence="2">VT162</strain>
    </source>
</reference>
<evidence type="ECO:0000313" key="2">
    <source>
        <dbReference type="EMBL" id="KAJ3477155.1"/>
    </source>
</evidence>
<organism evidence="2 3">
    <name type="scientific">Meripilus lineatus</name>
    <dbReference type="NCBI Taxonomy" id="2056292"/>
    <lineage>
        <taxon>Eukaryota</taxon>
        <taxon>Fungi</taxon>
        <taxon>Dikarya</taxon>
        <taxon>Basidiomycota</taxon>
        <taxon>Agaricomycotina</taxon>
        <taxon>Agaricomycetes</taxon>
        <taxon>Polyporales</taxon>
        <taxon>Meripilaceae</taxon>
        <taxon>Meripilus</taxon>
    </lineage>
</organism>
<proteinExistence type="predicted"/>
<keyword evidence="1" id="KW-0175">Coiled coil</keyword>
<evidence type="ECO:0000256" key="1">
    <source>
        <dbReference type="SAM" id="Coils"/>
    </source>
</evidence>
<sequence>MVESMFKRKRSLQDTPIDSSKIRHAREYLEKLKEELDGIEETEETMNDVMDCMQDLEQILTRSKKQKVSFSTVTRKDMARMGIQRGILVMNSPITHPVKADSPQIENLHDELQRIFRHVNIRHEAGARMLLDAVLLTVADASRSRSQSLTPAHDPS</sequence>
<evidence type="ECO:0000313" key="3">
    <source>
        <dbReference type="Proteomes" id="UP001212997"/>
    </source>
</evidence>
<name>A0AAD5UUV9_9APHY</name>